<dbReference type="PROSITE" id="PS50943">
    <property type="entry name" value="HTH_CROC1"/>
    <property type="match status" value="1"/>
</dbReference>
<dbReference type="Proteomes" id="UP000886744">
    <property type="component" value="Unassembled WGS sequence"/>
</dbReference>
<organism evidence="2 3">
    <name type="scientific">Candidatus Coprenecus avistercoris</name>
    <dbReference type="NCBI Taxonomy" id="2840730"/>
    <lineage>
        <taxon>Bacteria</taxon>
        <taxon>Pseudomonadati</taxon>
        <taxon>Bacteroidota</taxon>
        <taxon>Bacteroidia</taxon>
        <taxon>Bacteroidales</taxon>
        <taxon>Rikenellaceae</taxon>
        <taxon>Rikenellaceae incertae sedis</taxon>
        <taxon>Candidatus Coprenecus</taxon>
    </lineage>
</organism>
<name>A0A9D1E0X4_9BACT</name>
<dbReference type="Gene3D" id="1.10.260.40">
    <property type="entry name" value="lambda repressor-like DNA-binding domains"/>
    <property type="match status" value="1"/>
</dbReference>
<evidence type="ECO:0000313" key="3">
    <source>
        <dbReference type="Proteomes" id="UP000886744"/>
    </source>
</evidence>
<sequence length="67" mass="7457">MNTEEIGKAIRDRRKALQVRQEEIAGLSEVGINTLVAIERGQSNPKLRTLLSILDTLGLELTVKLKD</sequence>
<comment type="caution">
    <text evidence="2">The sequence shown here is derived from an EMBL/GenBank/DDBJ whole genome shotgun (WGS) entry which is preliminary data.</text>
</comment>
<evidence type="ECO:0000313" key="2">
    <source>
        <dbReference type="EMBL" id="HIR62419.1"/>
    </source>
</evidence>
<accession>A0A9D1E0X4</accession>
<dbReference type="Pfam" id="PF01381">
    <property type="entry name" value="HTH_3"/>
    <property type="match status" value="1"/>
</dbReference>
<gene>
    <name evidence="2" type="ORF">IAC94_02695</name>
</gene>
<protein>
    <submittedName>
        <fullName evidence="2">Helix-turn-helix domain-containing protein</fullName>
    </submittedName>
</protein>
<reference evidence="2" key="2">
    <citation type="journal article" date="2021" name="PeerJ">
        <title>Extensive microbial diversity within the chicken gut microbiome revealed by metagenomics and culture.</title>
        <authorList>
            <person name="Gilroy R."/>
            <person name="Ravi A."/>
            <person name="Getino M."/>
            <person name="Pursley I."/>
            <person name="Horton D.L."/>
            <person name="Alikhan N.F."/>
            <person name="Baker D."/>
            <person name="Gharbi K."/>
            <person name="Hall N."/>
            <person name="Watson M."/>
            <person name="Adriaenssens E.M."/>
            <person name="Foster-Nyarko E."/>
            <person name="Jarju S."/>
            <person name="Secka A."/>
            <person name="Antonio M."/>
            <person name="Oren A."/>
            <person name="Chaudhuri R.R."/>
            <person name="La Ragione R."/>
            <person name="Hildebrand F."/>
            <person name="Pallen M.J."/>
        </authorList>
    </citation>
    <scope>NUCLEOTIDE SEQUENCE</scope>
    <source>
        <strain evidence="2">ChiHjej13B12-12457</strain>
    </source>
</reference>
<feature type="domain" description="HTH cro/C1-type" evidence="1">
    <location>
        <begin position="10"/>
        <end position="64"/>
    </location>
</feature>
<dbReference type="InterPro" id="IPR001387">
    <property type="entry name" value="Cro/C1-type_HTH"/>
</dbReference>
<dbReference type="EMBL" id="DVHI01000034">
    <property type="protein sequence ID" value="HIR62419.1"/>
    <property type="molecule type" value="Genomic_DNA"/>
</dbReference>
<reference evidence="2" key="1">
    <citation type="submission" date="2020-10" db="EMBL/GenBank/DDBJ databases">
        <authorList>
            <person name="Gilroy R."/>
        </authorList>
    </citation>
    <scope>NUCLEOTIDE SEQUENCE</scope>
    <source>
        <strain evidence="2">ChiHjej13B12-12457</strain>
    </source>
</reference>
<dbReference type="InterPro" id="IPR010982">
    <property type="entry name" value="Lambda_DNA-bd_dom_sf"/>
</dbReference>
<dbReference type="SUPFAM" id="SSF47413">
    <property type="entry name" value="lambda repressor-like DNA-binding domains"/>
    <property type="match status" value="1"/>
</dbReference>
<proteinExistence type="predicted"/>
<dbReference type="GO" id="GO:0003677">
    <property type="term" value="F:DNA binding"/>
    <property type="evidence" value="ECO:0007669"/>
    <property type="project" value="InterPro"/>
</dbReference>
<evidence type="ECO:0000259" key="1">
    <source>
        <dbReference type="PROSITE" id="PS50943"/>
    </source>
</evidence>
<dbReference type="SMART" id="SM00530">
    <property type="entry name" value="HTH_XRE"/>
    <property type="match status" value="1"/>
</dbReference>
<dbReference type="AlphaFoldDB" id="A0A9D1E0X4"/>
<dbReference type="CDD" id="cd00093">
    <property type="entry name" value="HTH_XRE"/>
    <property type="match status" value="1"/>
</dbReference>